<proteinExistence type="predicted"/>
<accession>A0A6J5PS38</accession>
<evidence type="ECO:0000313" key="1">
    <source>
        <dbReference type="EMBL" id="CAB4172856.1"/>
    </source>
</evidence>
<protein>
    <recommendedName>
        <fullName evidence="2">Heat shock protein DnaJ, cysteine-rich domain containing protein</fullName>
    </recommendedName>
</protein>
<organism evidence="1">
    <name type="scientific">uncultured Caudovirales phage</name>
    <dbReference type="NCBI Taxonomy" id="2100421"/>
    <lineage>
        <taxon>Viruses</taxon>
        <taxon>Duplodnaviria</taxon>
        <taxon>Heunggongvirae</taxon>
        <taxon>Uroviricota</taxon>
        <taxon>Caudoviricetes</taxon>
        <taxon>Peduoviridae</taxon>
        <taxon>Maltschvirus</taxon>
        <taxon>Maltschvirus maltsch</taxon>
    </lineage>
</organism>
<name>A0A6J5PS38_9CAUD</name>
<gene>
    <name evidence="1" type="ORF">UFOVP950_11</name>
</gene>
<reference evidence="1" key="1">
    <citation type="submission" date="2020-05" db="EMBL/GenBank/DDBJ databases">
        <authorList>
            <person name="Chiriac C."/>
            <person name="Salcher M."/>
            <person name="Ghai R."/>
            <person name="Kavagutti S V."/>
        </authorList>
    </citation>
    <scope>NUCLEOTIDE SEQUENCE</scope>
</reference>
<dbReference type="InterPro" id="IPR036410">
    <property type="entry name" value="HSP_DnaJ_Cys-rich_dom_sf"/>
</dbReference>
<dbReference type="SUPFAM" id="SSF57938">
    <property type="entry name" value="DnaJ/Hsp40 cysteine-rich domain"/>
    <property type="match status" value="1"/>
</dbReference>
<sequence length="80" mass="8975">MDNMINSAPMGHNLAMHYDRNEINYPAMQICSSCDGWGKIFYSDCCGEKIVDNKCTHCGDASFNVWDQCEQCNGDGEVEI</sequence>
<dbReference type="EMBL" id="LR796894">
    <property type="protein sequence ID" value="CAB4172856.1"/>
    <property type="molecule type" value="Genomic_DNA"/>
</dbReference>
<evidence type="ECO:0008006" key="2">
    <source>
        <dbReference type="Google" id="ProtNLM"/>
    </source>
</evidence>